<dbReference type="Proteomes" id="UP000199391">
    <property type="component" value="Unassembled WGS sequence"/>
</dbReference>
<dbReference type="PANTHER" id="PTHR33840:SF1">
    <property type="entry name" value="TLE1 PHOSPHOLIPASE DOMAIN-CONTAINING PROTEIN"/>
    <property type="match status" value="1"/>
</dbReference>
<dbReference type="InterPro" id="IPR029058">
    <property type="entry name" value="AB_hydrolase_fold"/>
</dbReference>
<dbReference type="AlphaFoldDB" id="A0A1I7M499"/>
<dbReference type="EMBL" id="FPBO01000055">
    <property type="protein sequence ID" value="SFV16791.1"/>
    <property type="molecule type" value="Genomic_DNA"/>
</dbReference>
<accession>A0A1I7M499</accession>
<dbReference type="GO" id="GO:0016787">
    <property type="term" value="F:hydrolase activity"/>
    <property type="evidence" value="ECO:0007669"/>
    <property type="project" value="UniProtKB-KW"/>
</dbReference>
<keyword evidence="2" id="KW-1185">Reference proteome</keyword>
<reference evidence="2" key="1">
    <citation type="submission" date="2016-10" db="EMBL/GenBank/DDBJ databases">
        <authorList>
            <person name="Varghese N."/>
            <person name="Submissions S."/>
        </authorList>
    </citation>
    <scope>NUCLEOTIDE SEQUENCE [LARGE SCALE GENOMIC DNA]</scope>
    <source>
        <strain evidence="2">CGMCC 1.11014</strain>
    </source>
</reference>
<protein>
    <submittedName>
        <fullName evidence="1">Uncharacterized alpha/beta hydrolase domain</fullName>
    </submittedName>
</protein>
<name>A0A1I7M499_9BURK</name>
<sequence>MSQRPPRLPEHSTLINVKRCVMLVAILLLSGCAMVSGNRPYHTSASDEKLIDDAFDFPIANVPLITHRTGDHPVQILQIGFDGTMNDRDRVPPGEQPTITAKITSRLGGRYFPGPGMQSPHYRNFADGMFGYSSSAIAQQATDELLNKVEKLLDIAPDTEVRVFVTGFSRGAAIARHFMNLVDTKAQSSEKLRNHIYLYAMLFDTVSTGQTDKLDLRIPPSLDYLVHFVALDESRLFFTPFVDDEPEFVSKVINVSGVLTIPDRINFIVLPGAHSDIGGAYTHGIGAMYQQLSEELLFKMGLISQDCWDTPDHVIEDGKHDSRGVIDRLFGALAPNSKSVRSRAALSLPYHPLSLARVEENAYRLQAMSFANAARGSLIQRFKTTAQQPALTVRRDGDDLAVIAHSPYIDASTLTYNKTLRQLKFRYVPPYDATPYTMFLPDVVWRKIPDKRPVELAHRVLTRAGKQEVATFIDDVPVVFHGSFAVSQSLQRGRSSCRIGPDEIPRRTMEAIIISTNHIRP</sequence>
<evidence type="ECO:0000313" key="2">
    <source>
        <dbReference type="Proteomes" id="UP000199391"/>
    </source>
</evidence>
<keyword evidence="1" id="KW-0378">Hydrolase</keyword>
<dbReference type="PROSITE" id="PS51257">
    <property type="entry name" value="PROKAR_LIPOPROTEIN"/>
    <property type="match status" value="1"/>
</dbReference>
<evidence type="ECO:0000313" key="1">
    <source>
        <dbReference type="EMBL" id="SFV16791.1"/>
    </source>
</evidence>
<gene>
    <name evidence="1" type="ORF">SAMN05216552_105528</name>
</gene>
<organism evidence="1 2">
    <name type="scientific">Pseudoduganella namucuonensis</name>
    <dbReference type="NCBI Taxonomy" id="1035707"/>
    <lineage>
        <taxon>Bacteria</taxon>
        <taxon>Pseudomonadati</taxon>
        <taxon>Pseudomonadota</taxon>
        <taxon>Betaproteobacteria</taxon>
        <taxon>Burkholderiales</taxon>
        <taxon>Oxalobacteraceae</taxon>
        <taxon>Telluria group</taxon>
        <taxon>Pseudoduganella</taxon>
    </lineage>
</organism>
<dbReference type="SUPFAM" id="SSF53474">
    <property type="entry name" value="alpha/beta-Hydrolases"/>
    <property type="match status" value="1"/>
</dbReference>
<dbReference type="RefSeq" id="WP_143133439.1">
    <property type="nucleotide sequence ID" value="NZ_FPBO01000055.1"/>
</dbReference>
<dbReference type="OrthoDB" id="4378831at2"/>
<dbReference type="PANTHER" id="PTHR33840">
    <property type="match status" value="1"/>
</dbReference>
<proteinExistence type="predicted"/>